<keyword evidence="1" id="KW-0472">Membrane</keyword>
<sequence length="256" mass="28607">MSKRKKFLITSGILSLGFFLLQFLKDQNKFIAVGFLAVLTLILFYWSLKEGLGRNMTLLTLILPFLFTLGVGAFWFLLPVNVFTRIPIVALYLAGIYVLCLTANIYTVAAIRTIALLRAARGVGFVLTLLVSFLIFDAIFSLKLTPWFTAPLVGVSSFLLFAQGLWVISLEKEFSRNLFLIPTLFGLVMGEIAILLFFWPVTVVVGSLFLTVSVYMLLGLGQAKLEERLFPSTVREYLVVGVLVFIGMFFATRWGG</sequence>
<name>A0A1F7XLW0_9BACT</name>
<evidence type="ECO:0000313" key="3">
    <source>
        <dbReference type="Proteomes" id="UP000177382"/>
    </source>
</evidence>
<dbReference type="AlphaFoldDB" id="A0A1F7XLW0"/>
<keyword evidence="1" id="KW-1133">Transmembrane helix</keyword>
<feature type="transmembrane region" description="Helical" evidence="1">
    <location>
        <begin position="123"/>
        <end position="142"/>
    </location>
</feature>
<dbReference type="EMBL" id="MGFX01000006">
    <property type="protein sequence ID" value="OGM15348.1"/>
    <property type="molecule type" value="Genomic_DNA"/>
</dbReference>
<reference evidence="2 3" key="1">
    <citation type="journal article" date="2016" name="Nat. Commun.">
        <title>Thousands of microbial genomes shed light on interconnected biogeochemical processes in an aquifer system.</title>
        <authorList>
            <person name="Anantharaman K."/>
            <person name="Brown C.T."/>
            <person name="Hug L.A."/>
            <person name="Sharon I."/>
            <person name="Castelle C.J."/>
            <person name="Probst A.J."/>
            <person name="Thomas B.C."/>
            <person name="Singh A."/>
            <person name="Wilkins M.J."/>
            <person name="Karaoz U."/>
            <person name="Brodie E.L."/>
            <person name="Williams K.H."/>
            <person name="Hubbard S.S."/>
            <person name="Banfield J.F."/>
        </authorList>
    </citation>
    <scope>NUCLEOTIDE SEQUENCE [LARGE SCALE GENOMIC DNA]</scope>
</reference>
<feature type="transmembrane region" description="Helical" evidence="1">
    <location>
        <begin position="237"/>
        <end position="255"/>
    </location>
</feature>
<feature type="transmembrane region" description="Helical" evidence="1">
    <location>
        <begin position="148"/>
        <end position="167"/>
    </location>
</feature>
<organism evidence="2 3">
    <name type="scientific">Candidatus Woesebacteria bacterium RBG_16_42_24</name>
    <dbReference type="NCBI Taxonomy" id="1802485"/>
    <lineage>
        <taxon>Bacteria</taxon>
        <taxon>Candidatus Woeseibacteriota</taxon>
    </lineage>
</organism>
<feature type="transmembrane region" description="Helical" evidence="1">
    <location>
        <begin position="179"/>
        <end position="199"/>
    </location>
</feature>
<feature type="transmembrane region" description="Helical" evidence="1">
    <location>
        <begin position="90"/>
        <end position="111"/>
    </location>
</feature>
<dbReference type="InterPro" id="IPR043715">
    <property type="entry name" value="DUF5656"/>
</dbReference>
<comment type="caution">
    <text evidence="2">The sequence shown here is derived from an EMBL/GenBank/DDBJ whole genome shotgun (WGS) entry which is preliminary data.</text>
</comment>
<evidence type="ECO:0000256" key="1">
    <source>
        <dbReference type="SAM" id="Phobius"/>
    </source>
</evidence>
<dbReference type="Proteomes" id="UP000177382">
    <property type="component" value="Unassembled WGS sequence"/>
</dbReference>
<evidence type="ECO:0000313" key="2">
    <source>
        <dbReference type="EMBL" id="OGM15348.1"/>
    </source>
</evidence>
<dbReference type="STRING" id="1802485.A2V97_01825"/>
<feature type="transmembrane region" description="Helical" evidence="1">
    <location>
        <begin position="205"/>
        <end position="225"/>
    </location>
</feature>
<gene>
    <name evidence="2" type="ORF">A2V97_01825</name>
</gene>
<feature type="transmembrane region" description="Helical" evidence="1">
    <location>
        <begin position="7"/>
        <end position="24"/>
    </location>
</feature>
<accession>A0A1F7XLW0</accession>
<feature type="transmembrane region" description="Helical" evidence="1">
    <location>
        <begin position="30"/>
        <end position="46"/>
    </location>
</feature>
<proteinExistence type="predicted"/>
<keyword evidence="1" id="KW-0812">Transmembrane</keyword>
<dbReference type="Pfam" id="PF18900">
    <property type="entry name" value="DUF5656"/>
    <property type="match status" value="1"/>
</dbReference>
<feature type="transmembrane region" description="Helical" evidence="1">
    <location>
        <begin position="58"/>
        <end position="78"/>
    </location>
</feature>
<protein>
    <submittedName>
        <fullName evidence="2">Uncharacterized protein</fullName>
    </submittedName>
</protein>